<dbReference type="PANTHER" id="PTHR23253">
    <property type="entry name" value="EUKARYOTIC TRANSLATION INITIATION FACTOR 4 GAMMA"/>
    <property type="match status" value="1"/>
</dbReference>
<evidence type="ECO:0000256" key="3">
    <source>
        <dbReference type="ARBA" id="ARBA00022490"/>
    </source>
</evidence>
<evidence type="ECO:0000313" key="11">
    <source>
        <dbReference type="Proteomes" id="UP000044841"/>
    </source>
</evidence>
<accession>A0A0K6G7E4</accession>
<proteinExistence type="inferred from homology"/>
<evidence type="ECO:0000313" key="10">
    <source>
        <dbReference type="EMBL" id="CUA74532.1"/>
    </source>
</evidence>
<dbReference type="InterPro" id="IPR003890">
    <property type="entry name" value="MIF4G-like_typ-3"/>
</dbReference>
<evidence type="ECO:0000256" key="2">
    <source>
        <dbReference type="ARBA" id="ARBA00005775"/>
    </source>
</evidence>
<keyword evidence="3" id="KW-0963">Cytoplasm</keyword>
<dbReference type="Pfam" id="PF02854">
    <property type="entry name" value="MIF4G"/>
    <property type="match status" value="1"/>
</dbReference>
<dbReference type="Proteomes" id="UP000044841">
    <property type="component" value="Unassembled WGS sequence"/>
</dbReference>
<evidence type="ECO:0000256" key="1">
    <source>
        <dbReference type="ARBA" id="ARBA00004496"/>
    </source>
</evidence>
<sequence length="572" mass="62540">MGVCTERPVSLAPLDLFGLEPREEVPGHPQDRRPRGHRGKGMNLSPQHSTSLGLGPGLSRPGFSIGSSPPSSPPGNSQSRFEASNAARLNSVPFAGGNVAGGPRQAKRTRSQRGRNRPDKLSASGLQVPGNQSADLEPVAPLERSENRWIARSTLQAPQPTEERQLVDNKVKALLNKLTTEKFDLISDQIIGWANRSEREEDGATLKQVVELILEQVKEDIIFSETYARLCHKMGERISPSIQDRAFQTSGGQPITGGALFRKYLVAGCREDFDYSWSAEKLFAPLATFPLKFGEDGAAGVVSKGKGKELMEFDEYYAVAKARRRSLGLTRFIGELHKSQILTERVMHEYIKKLVRNTVNSKEEDIEVLCKLLVTVGQSLDSSKKKNQMDTYFVRIQEIVNGGQLSPRIRFTLLGVIELRERNWQPRRSVSRPISSPQPLGRNELGRRPPTRGRARRGENPNNTTEPDGWNVSGGAGTSRPSARAGDLSQFGKISKPTGIQFGPSSVFNKREANNTRGSSIAHAGGANMFSAVADGPSAPVGLGAFPTGARTAERKGRNSLPKTKPDESEVH</sequence>
<evidence type="ECO:0000256" key="8">
    <source>
        <dbReference type="SAM" id="MobiDB-lite"/>
    </source>
</evidence>
<comment type="similarity">
    <text evidence="2">Belongs to the eukaryotic initiation factor 4G family.</text>
</comment>
<evidence type="ECO:0000256" key="5">
    <source>
        <dbReference type="ARBA" id="ARBA00022553"/>
    </source>
</evidence>
<dbReference type="SMART" id="SM00543">
    <property type="entry name" value="MIF4G"/>
    <property type="match status" value="1"/>
</dbReference>
<feature type="compositionally biased region" description="Low complexity" evidence="8">
    <location>
        <begin position="49"/>
        <end position="79"/>
    </location>
</feature>
<dbReference type="GO" id="GO:0016281">
    <property type="term" value="C:eukaryotic translation initiation factor 4F complex"/>
    <property type="evidence" value="ECO:0007669"/>
    <property type="project" value="TreeGrafter"/>
</dbReference>
<comment type="subcellular location">
    <subcellularLocation>
        <location evidence="1">Cytoplasm</location>
    </subcellularLocation>
</comment>
<keyword evidence="11" id="KW-1185">Reference proteome</keyword>
<dbReference type="Gene3D" id="1.25.40.180">
    <property type="match status" value="1"/>
</dbReference>
<keyword evidence="7" id="KW-0648">Protein biosynthesis</keyword>
<name>A0A0K6G7E4_9AGAM</name>
<keyword evidence="6" id="KW-0694">RNA-binding</keyword>
<dbReference type="GO" id="GO:0010494">
    <property type="term" value="C:cytoplasmic stress granule"/>
    <property type="evidence" value="ECO:0007669"/>
    <property type="project" value="UniProtKB-ARBA"/>
</dbReference>
<dbReference type="FunFam" id="1.25.40.180:FF:000020">
    <property type="entry name" value="Eukaryotic translation initiation factor subunit"/>
    <property type="match status" value="1"/>
</dbReference>
<evidence type="ECO:0000256" key="4">
    <source>
        <dbReference type="ARBA" id="ARBA00022540"/>
    </source>
</evidence>
<dbReference type="PANTHER" id="PTHR23253:SF9">
    <property type="entry name" value="EUKARYOTIC TRANSLATION INITIATION FACTOR 4 GAMMA 2"/>
    <property type="match status" value="1"/>
</dbReference>
<keyword evidence="5" id="KW-0597">Phosphoprotein</keyword>
<evidence type="ECO:0000259" key="9">
    <source>
        <dbReference type="SMART" id="SM00543"/>
    </source>
</evidence>
<evidence type="ECO:0000256" key="7">
    <source>
        <dbReference type="ARBA" id="ARBA00022917"/>
    </source>
</evidence>
<dbReference type="EMBL" id="CYGV01001456">
    <property type="protein sequence ID" value="CUA74532.1"/>
    <property type="molecule type" value="Genomic_DNA"/>
</dbReference>
<feature type="region of interest" description="Disordered" evidence="8">
    <location>
        <begin position="530"/>
        <end position="572"/>
    </location>
</feature>
<dbReference type="SUPFAM" id="SSF48371">
    <property type="entry name" value="ARM repeat"/>
    <property type="match status" value="1"/>
</dbReference>
<protein>
    <submittedName>
        <fullName evidence="10">Eukaryotic translation initiation factor 4 gamma</fullName>
    </submittedName>
</protein>
<dbReference type="GO" id="GO:0003729">
    <property type="term" value="F:mRNA binding"/>
    <property type="evidence" value="ECO:0007669"/>
    <property type="project" value="TreeGrafter"/>
</dbReference>
<organism evidence="10 11">
    <name type="scientific">Rhizoctonia solani</name>
    <dbReference type="NCBI Taxonomy" id="456999"/>
    <lineage>
        <taxon>Eukaryota</taxon>
        <taxon>Fungi</taxon>
        <taxon>Dikarya</taxon>
        <taxon>Basidiomycota</taxon>
        <taxon>Agaricomycotina</taxon>
        <taxon>Agaricomycetes</taxon>
        <taxon>Cantharellales</taxon>
        <taxon>Ceratobasidiaceae</taxon>
        <taxon>Rhizoctonia</taxon>
    </lineage>
</organism>
<reference evidence="10 11" key="1">
    <citation type="submission" date="2015-07" db="EMBL/GenBank/DDBJ databases">
        <authorList>
            <person name="Noorani M."/>
        </authorList>
    </citation>
    <scope>NUCLEOTIDE SEQUENCE [LARGE SCALE GENOMIC DNA]</scope>
    <source>
        <strain evidence="10">BBA 69670</strain>
    </source>
</reference>
<feature type="compositionally biased region" description="Basic residues" evidence="8">
    <location>
        <begin position="105"/>
        <end position="115"/>
    </location>
</feature>
<dbReference type="GO" id="GO:0003743">
    <property type="term" value="F:translation initiation factor activity"/>
    <property type="evidence" value="ECO:0007669"/>
    <property type="project" value="UniProtKB-KW"/>
</dbReference>
<feature type="region of interest" description="Disordered" evidence="8">
    <location>
        <begin position="15"/>
        <end position="140"/>
    </location>
</feature>
<feature type="region of interest" description="Disordered" evidence="8">
    <location>
        <begin position="425"/>
        <end position="511"/>
    </location>
</feature>
<dbReference type="InterPro" id="IPR016024">
    <property type="entry name" value="ARM-type_fold"/>
</dbReference>
<dbReference type="AlphaFoldDB" id="A0A0K6G7E4"/>
<feature type="compositionally biased region" description="Basic and acidic residues" evidence="8">
    <location>
        <begin position="20"/>
        <end position="33"/>
    </location>
</feature>
<gene>
    <name evidence="10" type="ORF">RSOLAG22IIIB_05592</name>
</gene>
<feature type="domain" description="MIF4G" evidence="9">
    <location>
        <begin position="168"/>
        <end position="423"/>
    </location>
</feature>
<feature type="compositionally biased region" description="Low complexity" evidence="8">
    <location>
        <begin position="426"/>
        <end position="439"/>
    </location>
</feature>
<evidence type="ECO:0000256" key="6">
    <source>
        <dbReference type="ARBA" id="ARBA00022884"/>
    </source>
</evidence>
<keyword evidence="4 10" id="KW-0396">Initiation factor</keyword>